<dbReference type="Pfam" id="PF02136">
    <property type="entry name" value="NTF2"/>
    <property type="match status" value="1"/>
</dbReference>
<dbReference type="PROSITE" id="PS50177">
    <property type="entry name" value="NTF2_DOMAIN"/>
    <property type="match status" value="1"/>
</dbReference>
<dbReference type="Proteomes" id="UP001187343">
    <property type="component" value="Unassembled WGS sequence"/>
</dbReference>
<keyword evidence="5 7" id="KW-0175">Coiled coil</keyword>
<evidence type="ECO:0000313" key="9">
    <source>
        <dbReference type="EMBL" id="KAK2894739.1"/>
    </source>
</evidence>
<evidence type="ECO:0000256" key="5">
    <source>
        <dbReference type="ARBA" id="ARBA00023054"/>
    </source>
</evidence>
<feature type="coiled-coil region" evidence="7">
    <location>
        <begin position="164"/>
        <end position="205"/>
    </location>
</feature>
<keyword evidence="10" id="KW-1185">Reference proteome</keyword>
<dbReference type="FunFam" id="3.10.450.50:FF:000007">
    <property type="entry name" value="Nuclear transport factor 2"/>
    <property type="match status" value="1"/>
</dbReference>
<dbReference type="InterPro" id="IPR002075">
    <property type="entry name" value="NTF2_dom"/>
</dbReference>
<evidence type="ECO:0000259" key="8">
    <source>
        <dbReference type="PROSITE" id="PS50177"/>
    </source>
</evidence>
<reference evidence="9" key="1">
    <citation type="submission" date="2023-08" db="EMBL/GenBank/DDBJ databases">
        <title>Chromosome-level Genome Assembly of mud carp (Cirrhinus molitorella).</title>
        <authorList>
            <person name="Liu H."/>
        </authorList>
    </citation>
    <scope>NUCLEOTIDE SEQUENCE</scope>
    <source>
        <strain evidence="9">Prfri</strain>
        <tissue evidence="9">Muscle</tissue>
    </source>
</reference>
<dbReference type="Gene3D" id="3.10.450.50">
    <property type="match status" value="1"/>
</dbReference>
<dbReference type="EMBL" id="JAUYZG010000011">
    <property type="protein sequence ID" value="KAK2894739.1"/>
    <property type="molecule type" value="Genomic_DNA"/>
</dbReference>
<name>A0AA88TMD8_9TELE</name>
<dbReference type="CDD" id="cd00780">
    <property type="entry name" value="NTF2"/>
    <property type="match status" value="1"/>
</dbReference>
<feature type="domain" description="NTF2" evidence="8">
    <location>
        <begin position="659"/>
        <end position="770"/>
    </location>
</feature>
<evidence type="ECO:0000256" key="7">
    <source>
        <dbReference type="SAM" id="Coils"/>
    </source>
</evidence>
<keyword evidence="3" id="KW-0963">Cytoplasm</keyword>
<keyword evidence="4" id="KW-0653">Protein transport</keyword>
<dbReference type="PANTHER" id="PTHR16306:SF0">
    <property type="entry name" value="TRANSLIN-ASSOCIATED FACTOR X-INTERACTING PROTEIN 1"/>
    <property type="match status" value="1"/>
</dbReference>
<comment type="caution">
    <text evidence="9">The sequence shown here is derived from an EMBL/GenBank/DDBJ whole genome shotgun (WGS) entry which is preliminary data.</text>
</comment>
<dbReference type="InterPro" id="IPR032710">
    <property type="entry name" value="NTF2-like_dom_sf"/>
</dbReference>
<evidence type="ECO:0000256" key="6">
    <source>
        <dbReference type="ARBA" id="ARBA00026247"/>
    </source>
</evidence>
<comment type="subcellular location">
    <subcellularLocation>
        <location evidence="1">Cytoplasm</location>
    </subcellularLocation>
</comment>
<dbReference type="GO" id="GO:0006606">
    <property type="term" value="P:protein import into nucleus"/>
    <property type="evidence" value="ECO:0007669"/>
    <property type="project" value="UniProtKB-ARBA"/>
</dbReference>
<keyword evidence="2" id="KW-0813">Transport</keyword>
<evidence type="ECO:0000256" key="3">
    <source>
        <dbReference type="ARBA" id="ARBA00022490"/>
    </source>
</evidence>
<dbReference type="SUPFAM" id="SSF54427">
    <property type="entry name" value="NTF2-like"/>
    <property type="match status" value="1"/>
</dbReference>
<evidence type="ECO:0000256" key="2">
    <source>
        <dbReference type="ARBA" id="ARBA00022448"/>
    </source>
</evidence>
<dbReference type="PANTHER" id="PTHR16306">
    <property type="entry name" value="TRANSLIN-ASSOCIATED FACTOR X-INTERACTING PROTEIN 1"/>
    <property type="match status" value="1"/>
</dbReference>
<accession>A0AA88TMD8</accession>
<dbReference type="InterPro" id="IPR018222">
    <property type="entry name" value="Nuclear_transport_factor_2_euk"/>
</dbReference>
<dbReference type="Pfam" id="PF15739">
    <property type="entry name" value="TSNAXIP1_N"/>
    <property type="match status" value="1"/>
</dbReference>
<dbReference type="AlphaFoldDB" id="A0AA88TMD8"/>
<evidence type="ECO:0000256" key="4">
    <source>
        <dbReference type="ARBA" id="ARBA00022927"/>
    </source>
</evidence>
<evidence type="ECO:0000256" key="1">
    <source>
        <dbReference type="ARBA" id="ARBA00004496"/>
    </source>
</evidence>
<sequence>MSLKELQLPPLLHSERRGSHQLINSGISRSKFIKTNVGETPYNTLSGPAEVTNQIIPKPREIKHHGSLTKPRFLEQLESHLKRELEALDTHGVKVQELRLQVFQEVFGYLIEEFKTYKPLLSAIKNEYDITLAHLREQIRDLLPLRAKLVLVSEQCEKKILDQRVQERDETRALKRECQRLQRVNENMRGQQTALQIQVDHLKEELANQYQLYRDERDARKLLITRISTMHSTQDTEHDDNYEEDESEDPVVVKMALQVCREDLTKVQVELNRMQAEYSDVVARRDWDNLNQVHEANLKKLETLQTDFDQLKSEYDTLLEVHRQSAPAVLHSNQSVQQHGSDNKHIVTTPRPNWEQCSDILGGSERCKELFKGQSSQKRLEILLQQMNGQNDFFTGLGTSSEVPIYLQYEGKLKNLKLRKADAVRVIKDIWREKTAENEKNDDARDLQVFLHGYFVEHYKDKAGEWAYSLMESIRNNLEDDLICLFHDILTGKVDESIYHGQTQLLSHLLKVLIQSDTTQCGSLTVLEFSEALKKAFPLKSDQDIEELLAVAQTELRSNGVRIAYQTLYTEDTDGRHKEFLSLVKKQATAERLQYISELRVQLESKGQVDAEHLRTAFKTIDPTLDSESLDWNLSVAFQTKECEVQALNIEVVLQRLSVANGSRSACSRLFDTDRTQLGSIYIDASCLTWEGQQFQGKAAIVEKLSSLPFTKIAHSITAQDHQPTPDSCILSMVVGQLKADDDPIMGFHQSFILKNINEAWVCTNDMFRLALHNFG</sequence>
<evidence type="ECO:0000313" key="10">
    <source>
        <dbReference type="Proteomes" id="UP001187343"/>
    </source>
</evidence>
<gene>
    <name evidence="9" type="ORF">Q8A67_011968</name>
</gene>
<dbReference type="GO" id="GO:0005737">
    <property type="term" value="C:cytoplasm"/>
    <property type="evidence" value="ECO:0007669"/>
    <property type="project" value="UniProtKB-SubCell"/>
</dbReference>
<protein>
    <recommendedName>
        <fullName evidence="6">Nuclear transport factor 2</fullName>
    </recommendedName>
</protein>
<organism evidence="9 10">
    <name type="scientific">Cirrhinus molitorella</name>
    <name type="common">mud carp</name>
    <dbReference type="NCBI Taxonomy" id="172907"/>
    <lineage>
        <taxon>Eukaryota</taxon>
        <taxon>Metazoa</taxon>
        <taxon>Chordata</taxon>
        <taxon>Craniata</taxon>
        <taxon>Vertebrata</taxon>
        <taxon>Euteleostomi</taxon>
        <taxon>Actinopterygii</taxon>
        <taxon>Neopterygii</taxon>
        <taxon>Teleostei</taxon>
        <taxon>Ostariophysi</taxon>
        <taxon>Cypriniformes</taxon>
        <taxon>Cyprinidae</taxon>
        <taxon>Labeoninae</taxon>
        <taxon>Labeonini</taxon>
        <taxon>Cirrhinus</taxon>
    </lineage>
</organism>
<dbReference type="InterPro" id="IPR032755">
    <property type="entry name" value="TSNAXIP1_N"/>
</dbReference>
<proteinExistence type="predicted"/>